<dbReference type="RefSeq" id="WP_229786004.1">
    <property type="nucleotide sequence ID" value="NZ_BMXU01000001.1"/>
</dbReference>
<dbReference type="Proteomes" id="UP001595607">
    <property type="component" value="Unassembled WGS sequence"/>
</dbReference>
<accession>A0ABV7MDN7</accession>
<sequence>MPDRGAAHGYSGKPLAHKLGIRPGMTVLTIGAPAHYHDLVPKTDDVRWRVRAKVADLVHLFCSDRKALNTRLESALGKVADGGMLWVSWPKKSSPLFKDLTEDDLREVILPTGFVDVKVCAVDKDWSGLKFLRRKSR</sequence>
<organism evidence="1 2">
    <name type="scientific">Parvularcula lutaonensis</name>
    <dbReference type="NCBI Taxonomy" id="491923"/>
    <lineage>
        <taxon>Bacteria</taxon>
        <taxon>Pseudomonadati</taxon>
        <taxon>Pseudomonadota</taxon>
        <taxon>Alphaproteobacteria</taxon>
        <taxon>Parvularculales</taxon>
        <taxon>Parvularculaceae</taxon>
        <taxon>Parvularcula</taxon>
    </lineage>
</organism>
<proteinExistence type="predicted"/>
<gene>
    <name evidence="1" type="ORF">ACFONP_06560</name>
</gene>
<keyword evidence="2" id="KW-1185">Reference proteome</keyword>
<evidence type="ECO:0000313" key="1">
    <source>
        <dbReference type="EMBL" id="MFC3302391.1"/>
    </source>
</evidence>
<dbReference type="EMBL" id="JBHRVA010000002">
    <property type="protein sequence ID" value="MFC3302391.1"/>
    <property type="molecule type" value="Genomic_DNA"/>
</dbReference>
<reference evidence="2" key="1">
    <citation type="journal article" date="2019" name="Int. J. Syst. Evol. Microbiol.">
        <title>The Global Catalogue of Microorganisms (GCM) 10K type strain sequencing project: providing services to taxonomists for standard genome sequencing and annotation.</title>
        <authorList>
            <consortium name="The Broad Institute Genomics Platform"/>
            <consortium name="The Broad Institute Genome Sequencing Center for Infectious Disease"/>
            <person name="Wu L."/>
            <person name="Ma J."/>
        </authorList>
    </citation>
    <scope>NUCLEOTIDE SEQUENCE [LARGE SCALE GENOMIC DNA]</scope>
    <source>
        <strain evidence="2">KCTC 22245</strain>
    </source>
</reference>
<protein>
    <submittedName>
        <fullName evidence="1">DUF3052 domain-containing protein</fullName>
    </submittedName>
</protein>
<comment type="caution">
    <text evidence="1">The sequence shown here is derived from an EMBL/GenBank/DDBJ whole genome shotgun (WGS) entry which is preliminary data.</text>
</comment>
<name>A0ABV7MDN7_9PROT</name>
<evidence type="ECO:0000313" key="2">
    <source>
        <dbReference type="Proteomes" id="UP001595607"/>
    </source>
</evidence>